<evidence type="ECO:0000256" key="2">
    <source>
        <dbReference type="ARBA" id="ARBA00022448"/>
    </source>
</evidence>
<comment type="similarity">
    <text evidence="1">Belongs to the ABC transporter superfamily. ABCB family. Multidrug resistance exporter (TC 3.A.1.201) subfamily.</text>
</comment>
<evidence type="ECO:0000256" key="6">
    <source>
        <dbReference type="ARBA" id="ARBA00023136"/>
    </source>
</evidence>
<feature type="transmembrane region" description="Helical" evidence="8">
    <location>
        <begin position="43"/>
        <end position="61"/>
    </location>
</feature>
<reference evidence="10" key="2">
    <citation type="submission" date="2021-12" db="EMBL/GenBank/DDBJ databases">
        <title>Resequencing data analysis of finger millet.</title>
        <authorList>
            <person name="Hatakeyama M."/>
            <person name="Aluri S."/>
            <person name="Balachadran M.T."/>
            <person name="Sivarajan S.R."/>
            <person name="Poveda L."/>
            <person name="Shimizu-Inatsugi R."/>
            <person name="Schlapbach R."/>
            <person name="Sreeman S.M."/>
            <person name="Shimizu K.K."/>
        </authorList>
    </citation>
    <scope>NUCLEOTIDE SEQUENCE</scope>
</reference>
<evidence type="ECO:0000313" key="11">
    <source>
        <dbReference type="Proteomes" id="UP001054889"/>
    </source>
</evidence>
<feature type="domain" description="ABC transmembrane type-1" evidence="9">
    <location>
        <begin position="14"/>
        <end position="224"/>
    </location>
</feature>
<evidence type="ECO:0000256" key="8">
    <source>
        <dbReference type="SAM" id="Phobius"/>
    </source>
</evidence>
<keyword evidence="4" id="KW-0677">Repeat</keyword>
<dbReference type="GO" id="GO:0005524">
    <property type="term" value="F:ATP binding"/>
    <property type="evidence" value="ECO:0007669"/>
    <property type="project" value="InterPro"/>
</dbReference>
<dbReference type="GO" id="GO:0016020">
    <property type="term" value="C:membrane"/>
    <property type="evidence" value="ECO:0007669"/>
    <property type="project" value="InterPro"/>
</dbReference>
<evidence type="ECO:0000259" key="9">
    <source>
        <dbReference type="PROSITE" id="PS50929"/>
    </source>
</evidence>
<dbReference type="InterPro" id="IPR036640">
    <property type="entry name" value="ABC1_TM_sf"/>
</dbReference>
<keyword evidence="2" id="KW-0813">Transport</keyword>
<evidence type="ECO:0000256" key="1">
    <source>
        <dbReference type="ARBA" id="ARBA00007577"/>
    </source>
</evidence>
<evidence type="ECO:0000256" key="4">
    <source>
        <dbReference type="ARBA" id="ARBA00022737"/>
    </source>
</evidence>
<proteinExistence type="inferred from homology"/>
<dbReference type="PANTHER" id="PTHR45136">
    <property type="entry name" value="ABC TRANSPORTER DOMAIN-CONTAINING PROTEIN"/>
    <property type="match status" value="1"/>
</dbReference>
<dbReference type="EMBL" id="BQKI01000075">
    <property type="protein sequence ID" value="GJN21296.1"/>
    <property type="molecule type" value="Genomic_DNA"/>
</dbReference>
<dbReference type="Pfam" id="PF00664">
    <property type="entry name" value="ABC_membrane"/>
    <property type="match status" value="1"/>
</dbReference>
<feature type="transmembrane region" description="Helical" evidence="8">
    <location>
        <begin position="12"/>
        <end position="31"/>
    </location>
</feature>
<evidence type="ECO:0000256" key="5">
    <source>
        <dbReference type="ARBA" id="ARBA00022989"/>
    </source>
</evidence>
<reference evidence="10" key="1">
    <citation type="journal article" date="2018" name="DNA Res.">
        <title>Multiple hybrid de novo genome assembly of finger millet, an orphan allotetraploid crop.</title>
        <authorList>
            <person name="Hatakeyama M."/>
            <person name="Aluri S."/>
            <person name="Balachadran M.T."/>
            <person name="Sivarajan S.R."/>
            <person name="Patrignani A."/>
            <person name="Gruter S."/>
            <person name="Poveda L."/>
            <person name="Shimizu-Inatsugi R."/>
            <person name="Baeten J."/>
            <person name="Francoijs K.J."/>
            <person name="Nataraja K.N."/>
            <person name="Reddy Y.A.N."/>
            <person name="Phadnis S."/>
            <person name="Ravikumar R.L."/>
            <person name="Schlapbach R."/>
            <person name="Sreeman S.M."/>
            <person name="Shimizu K.K."/>
        </authorList>
    </citation>
    <scope>NUCLEOTIDE SEQUENCE</scope>
</reference>
<comment type="caution">
    <text evidence="10">The sequence shown here is derived from an EMBL/GenBank/DDBJ whole genome shotgun (WGS) entry which is preliminary data.</text>
</comment>
<dbReference type="PROSITE" id="PS50929">
    <property type="entry name" value="ABC_TM1F"/>
    <property type="match status" value="1"/>
</dbReference>
<dbReference type="Gene3D" id="1.20.1560.10">
    <property type="entry name" value="ABC transporter type 1, transmembrane domain"/>
    <property type="match status" value="1"/>
</dbReference>
<keyword evidence="7" id="KW-0325">Glycoprotein</keyword>
<evidence type="ECO:0000313" key="10">
    <source>
        <dbReference type="EMBL" id="GJN21296.1"/>
    </source>
</evidence>
<keyword evidence="3 8" id="KW-0812">Transmembrane</keyword>
<accession>A0AAV5EFG9</accession>
<keyword evidence="6 8" id="KW-0472">Membrane</keyword>
<dbReference type="GO" id="GO:0140359">
    <property type="term" value="F:ABC-type transporter activity"/>
    <property type="evidence" value="ECO:0007669"/>
    <property type="project" value="InterPro"/>
</dbReference>
<dbReference type="InterPro" id="IPR011527">
    <property type="entry name" value="ABC1_TM_dom"/>
</dbReference>
<dbReference type="AlphaFoldDB" id="A0AAV5EFG9"/>
<dbReference type="CDD" id="cd18578">
    <property type="entry name" value="ABC_6TM_Pgp_ABCB1_D2_like"/>
    <property type="match status" value="1"/>
</dbReference>
<dbReference type="Proteomes" id="UP001054889">
    <property type="component" value="Unassembled WGS sequence"/>
</dbReference>
<organism evidence="10 11">
    <name type="scientific">Eleusine coracana subsp. coracana</name>
    <dbReference type="NCBI Taxonomy" id="191504"/>
    <lineage>
        <taxon>Eukaryota</taxon>
        <taxon>Viridiplantae</taxon>
        <taxon>Streptophyta</taxon>
        <taxon>Embryophyta</taxon>
        <taxon>Tracheophyta</taxon>
        <taxon>Spermatophyta</taxon>
        <taxon>Magnoliopsida</taxon>
        <taxon>Liliopsida</taxon>
        <taxon>Poales</taxon>
        <taxon>Poaceae</taxon>
        <taxon>PACMAD clade</taxon>
        <taxon>Chloridoideae</taxon>
        <taxon>Cynodonteae</taxon>
        <taxon>Eleusininae</taxon>
        <taxon>Eleusine</taxon>
    </lineage>
</organism>
<dbReference type="PANTHER" id="PTHR45136:SF2">
    <property type="entry name" value="ABC TRANSPORTER DOMAIN-CONTAINING PROTEIN"/>
    <property type="match status" value="1"/>
</dbReference>
<gene>
    <name evidence="10" type="primary">gb08761</name>
    <name evidence="10" type="ORF">PR202_gb08761</name>
</gene>
<keyword evidence="11" id="KW-1185">Reference proteome</keyword>
<evidence type="ECO:0000256" key="7">
    <source>
        <dbReference type="ARBA" id="ARBA00023180"/>
    </source>
</evidence>
<evidence type="ECO:0000256" key="3">
    <source>
        <dbReference type="ARBA" id="ARBA00022692"/>
    </source>
</evidence>
<protein>
    <recommendedName>
        <fullName evidence="9">ABC transmembrane type-1 domain-containing protein</fullName>
    </recommendedName>
</protein>
<feature type="transmembrane region" description="Helical" evidence="8">
    <location>
        <begin position="124"/>
        <end position="147"/>
    </location>
</feature>
<keyword evidence="5 8" id="KW-1133">Transmembrane helix</keyword>
<name>A0AAV5EFG9_ELECO</name>
<sequence length="224" mass="25168">MQEVATGTTEQLKLQPVYAYGVGGVFSVYYLTDHEEIKDKTRMYAFIFLALMVLSFLLNIGQHYSLGAMGEYLTKRIREQMLAKILTFEIEWFDRDDNSSGAICSRLAKDANIVRPLVGDRMSLVIQTVSVMCIAFTMGLVIAWRLALVTIAMQPLICACLYGRRVLLKSMSARSIQAQSESSKLAADAVSNLRTITAFSSQDRILRLFDQAQEGPRKEATRIF</sequence>
<dbReference type="SUPFAM" id="SSF90123">
    <property type="entry name" value="ABC transporter transmembrane region"/>
    <property type="match status" value="1"/>
</dbReference>